<reference evidence="2 3" key="1">
    <citation type="submission" date="2019-10" db="EMBL/GenBank/DDBJ databases">
        <title>Nocardia macrotermitis sp. nov. and Nocardia aurantia sp. nov., isolated from the gut of fungus growing-termite Macrotermes natalensis.</title>
        <authorList>
            <person name="Benndorf R."/>
            <person name="Schwitalla J."/>
            <person name="Martin K."/>
            <person name="De Beer W."/>
            <person name="Kaster A.-K."/>
            <person name="Vollmers J."/>
            <person name="Poulsen M."/>
            <person name="Beemelmanns C."/>
        </authorList>
    </citation>
    <scope>NUCLEOTIDE SEQUENCE [LARGE SCALE GENOMIC DNA]</scope>
    <source>
        <strain evidence="2 3">RB20</strain>
    </source>
</reference>
<feature type="region of interest" description="Disordered" evidence="1">
    <location>
        <begin position="301"/>
        <end position="461"/>
    </location>
</feature>
<sequence>MSGLPSPGVGRRLRTAGRTHPAGRRRSGPATSPRPNSPDGRAGRNVPVRCLARIHRAYPARSDQRTSRQRSSPDGRAERTVHATHRPRIPPAVPDRRAPAAQQQGPHAPAAQPIVRAIQPTDPVVQTAGPAAHPTGLAASAISPVVRSVSPAAPTIGPMVRPISPAVPTTGPVARSISPAVLPIGPVVGLISRVVAPTGPADRPIVRAIRPTGSAVQPISPAASAVGPVVRAIGQAVRVIGPGMGRLRSSGVARAGRGGLVGCRRIRLRGRGAAMRRRRSSLVGRCLRVVAIRDRSADRRAIGDRVTDRPGHGRERDRTGVDPRRATRLGQELRMLAAAAPDRVRRRRVSAHRTRPIQPAPAPDSSAHSEPPATWSTHRVDPDRPGRETHQRLRPDAPAPTHPGPRGSADRHSDHRRQRDRRPGTARARAHLPIRRPDSVRTHRTISGSADRRISHRHQRIRRREPAATHLPDHARPKVVRPNQPHGAARTLRPRSPANRRIDHQHRQIRHHGPVCLPKAFRGKGIRANPRRGPRRVRRIRRGSAMVRGVRRPGICGPVTGRDDSLLRPIRRSGGYRQLRDRGSAGSVRGKW</sequence>
<protein>
    <submittedName>
        <fullName evidence="2">Uncharacterized protein</fullName>
    </submittedName>
</protein>
<feature type="compositionally biased region" description="Basic residues" evidence="1">
    <location>
        <begin position="344"/>
        <end position="355"/>
    </location>
</feature>
<feature type="compositionally biased region" description="Basic and acidic residues" evidence="1">
    <location>
        <begin position="301"/>
        <end position="325"/>
    </location>
</feature>
<evidence type="ECO:0000256" key="1">
    <source>
        <dbReference type="SAM" id="MobiDB-lite"/>
    </source>
</evidence>
<accession>A0A7K0DDP2</accession>
<feature type="compositionally biased region" description="Basic residues" evidence="1">
    <location>
        <begin position="11"/>
        <end position="27"/>
    </location>
</feature>
<evidence type="ECO:0000313" key="3">
    <source>
        <dbReference type="Proteomes" id="UP000438448"/>
    </source>
</evidence>
<feature type="region of interest" description="Disordered" evidence="1">
    <location>
        <begin position="1"/>
        <end position="109"/>
    </location>
</feature>
<name>A0A7K0DDP2_9NOCA</name>
<dbReference type="Proteomes" id="UP000438448">
    <property type="component" value="Unassembled WGS sequence"/>
</dbReference>
<feature type="compositionally biased region" description="Basic and acidic residues" evidence="1">
    <location>
        <begin position="62"/>
        <end position="81"/>
    </location>
</feature>
<proteinExistence type="predicted"/>
<feature type="compositionally biased region" description="Basic and acidic residues" evidence="1">
    <location>
        <begin position="378"/>
        <end position="395"/>
    </location>
</feature>
<evidence type="ECO:0000313" key="2">
    <source>
        <dbReference type="EMBL" id="MQY23827.1"/>
    </source>
</evidence>
<keyword evidence="3" id="KW-1185">Reference proteome</keyword>
<dbReference type="AlphaFoldDB" id="A0A7K0DDP2"/>
<gene>
    <name evidence="2" type="ORF">NRB20_69600</name>
</gene>
<dbReference type="EMBL" id="WEGK01000023">
    <property type="protein sequence ID" value="MQY23827.1"/>
    <property type="molecule type" value="Genomic_DNA"/>
</dbReference>
<organism evidence="2 3">
    <name type="scientific">Nocardia macrotermitis</name>
    <dbReference type="NCBI Taxonomy" id="2585198"/>
    <lineage>
        <taxon>Bacteria</taxon>
        <taxon>Bacillati</taxon>
        <taxon>Actinomycetota</taxon>
        <taxon>Actinomycetes</taxon>
        <taxon>Mycobacteriales</taxon>
        <taxon>Nocardiaceae</taxon>
        <taxon>Nocardia</taxon>
    </lineage>
</organism>
<comment type="caution">
    <text evidence="2">The sequence shown here is derived from an EMBL/GenBank/DDBJ whole genome shotgun (WGS) entry which is preliminary data.</text>
</comment>
<feature type="compositionally biased region" description="Low complexity" evidence="1">
    <location>
        <begin position="99"/>
        <end position="109"/>
    </location>
</feature>